<organism evidence="1 2">
    <name type="scientific">Candidatus Staskawiczbacteria bacterium RIFCSPHIGHO2_02_FULL_33_16</name>
    <dbReference type="NCBI Taxonomy" id="1802204"/>
    <lineage>
        <taxon>Bacteria</taxon>
        <taxon>Candidatus Staskawicziibacteriota</taxon>
    </lineage>
</organism>
<comment type="caution">
    <text evidence="1">The sequence shown here is derived from an EMBL/GenBank/DDBJ whole genome shotgun (WGS) entry which is preliminary data.</text>
</comment>
<protein>
    <recommendedName>
        <fullName evidence="3">Phosphoribosyltransferase domain-containing protein</fullName>
    </recommendedName>
</protein>
<dbReference type="EMBL" id="MHOQ01000046">
    <property type="protein sequence ID" value="OGZ65315.1"/>
    <property type="molecule type" value="Genomic_DNA"/>
</dbReference>
<gene>
    <name evidence="1" type="ORF">A3D34_01835</name>
</gene>
<evidence type="ECO:0008006" key="3">
    <source>
        <dbReference type="Google" id="ProtNLM"/>
    </source>
</evidence>
<dbReference type="AlphaFoldDB" id="A0A1G2HSA9"/>
<dbReference type="Proteomes" id="UP000179183">
    <property type="component" value="Unassembled WGS sequence"/>
</dbReference>
<dbReference type="InterPro" id="IPR029057">
    <property type="entry name" value="PRTase-like"/>
</dbReference>
<evidence type="ECO:0000313" key="1">
    <source>
        <dbReference type="EMBL" id="OGZ65315.1"/>
    </source>
</evidence>
<name>A0A1G2HSA9_9BACT</name>
<proteinExistence type="predicted"/>
<accession>A0A1G2HSA9</accession>
<reference evidence="1 2" key="1">
    <citation type="journal article" date="2016" name="Nat. Commun.">
        <title>Thousands of microbial genomes shed light on interconnected biogeochemical processes in an aquifer system.</title>
        <authorList>
            <person name="Anantharaman K."/>
            <person name="Brown C.T."/>
            <person name="Hug L.A."/>
            <person name="Sharon I."/>
            <person name="Castelle C.J."/>
            <person name="Probst A.J."/>
            <person name="Thomas B.C."/>
            <person name="Singh A."/>
            <person name="Wilkins M.J."/>
            <person name="Karaoz U."/>
            <person name="Brodie E.L."/>
            <person name="Williams K.H."/>
            <person name="Hubbard S.S."/>
            <person name="Banfield J.F."/>
        </authorList>
    </citation>
    <scope>NUCLEOTIDE SEQUENCE [LARGE SCALE GENOMIC DNA]</scope>
</reference>
<sequence>MDNERRSNFLESGQELIVEGDPLETLRKCGGYYACPKDFNGKRLGALVGYAGKYKDIDGQEKNYVGDVYFNFAMADEYPSVLKHFSEAIKDNLTKQLGEIDILCGAPIGGYSFSTMLGLVLEKQTIKAEKKITAVATPNSREQSQLVFARHNIKSGVKYAIVEDVCNNFSTTEELIKLINSKGGNVTTIICLLNRSEKVDSQYHTTQSLNNTPVVCDVPVVSLVRQVIQEYLQDDPAVVEDIANGNVVWKPKDDWKRLMDATQTS</sequence>
<evidence type="ECO:0000313" key="2">
    <source>
        <dbReference type="Proteomes" id="UP000179183"/>
    </source>
</evidence>
<dbReference type="SUPFAM" id="SSF53271">
    <property type="entry name" value="PRTase-like"/>
    <property type="match status" value="1"/>
</dbReference>
<dbReference type="Gene3D" id="3.40.50.2020">
    <property type="match status" value="1"/>
</dbReference>